<sequence>MKLNNQKFHSFMFETVRRNLQEHNILYLKAKTLVIIMSRFLVRRSLMNISIEICLNIIQFIHFFIFLEMDITTFI</sequence>
<comment type="caution">
    <text evidence="2">The sequence shown here is derived from an EMBL/GenBank/DDBJ whole genome shotgun (WGS) entry which is preliminary data.</text>
</comment>
<keyword evidence="1" id="KW-0472">Membrane</keyword>
<dbReference type="Proteomes" id="UP000276133">
    <property type="component" value="Unassembled WGS sequence"/>
</dbReference>
<dbReference type="AlphaFoldDB" id="A0A3M7Q3P4"/>
<keyword evidence="3" id="KW-1185">Reference proteome</keyword>
<keyword evidence="1" id="KW-0812">Transmembrane</keyword>
<proteinExistence type="predicted"/>
<name>A0A3M7Q3P4_BRAPC</name>
<keyword evidence="1" id="KW-1133">Transmembrane helix</keyword>
<organism evidence="2 3">
    <name type="scientific">Brachionus plicatilis</name>
    <name type="common">Marine rotifer</name>
    <name type="synonym">Brachionus muelleri</name>
    <dbReference type="NCBI Taxonomy" id="10195"/>
    <lineage>
        <taxon>Eukaryota</taxon>
        <taxon>Metazoa</taxon>
        <taxon>Spiralia</taxon>
        <taxon>Gnathifera</taxon>
        <taxon>Rotifera</taxon>
        <taxon>Eurotatoria</taxon>
        <taxon>Monogononta</taxon>
        <taxon>Pseudotrocha</taxon>
        <taxon>Ploima</taxon>
        <taxon>Brachionidae</taxon>
        <taxon>Brachionus</taxon>
    </lineage>
</organism>
<reference evidence="2 3" key="1">
    <citation type="journal article" date="2018" name="Sci. Rep.">
        <title>Genomic signatures of local adaptation to the degree of environmental predictability in rotifers.</title>
        <authorList>
            <person name="Franch-Gras L."/>
            <person name="Hahn C."/>
            <person name="Garcia-Roger E.M."/>
            <person name="Carmona M.J."/>
            <person name="Serra M."/>
            <person name="Gomez A."/>
        </authorList>
    </citation>
    <scope>NUCLEOTIDE SEQUENCE [LARGE SCALE GENOMIC DNA]</scope>
    <source>
        <strain evidence="2">HYR1</strain>
    </source>
</reference>
<accession>A0A3M7Q3P4</accession>
<evidence type="ECO:0000256" key="1">
    <source>
        <dbReference type="SAM" id="Phobius"/>
    </source>
</evidence>
<feature type="transmembrane region" description="Helical" evidence="1">
    <location>
        <begin position="46"/>
        <end position="67"/>
    </location>
</feature>
<evidence type="ECO:0000313" key="2">
    <source>
        <dbReference type="EMBL" id="RNA05893.1"/>
    </source>
</evidence>
<evidence type="ECO:0000313" key="3">
    <source>
        <dbReference type="Proteomes" id="UP000276133"/>
    </source>
</evidence>
<dbReference type="EMBL" id="REGN01007563">
    <property type="protein sequence ID" value="RNA05893.1"/>
    <property type="molecule type" value="Genomic_DNA"/>
</dbReference>
<protein>
    <submittedName>
        <fullName evidence="2">Uncharacterized protein</fullName>
    </submittedName>
</protein>
<gene>
    <name evidence="2" type="ORF">BpHYR1_038100</name>
</gene>